<accession>A0A8A4XAY7</accession>
<reference evidence="1" key="1">
    <citation type="submission" date="2020-10" db="EMBL/GenBank/DDBJ databases">
        <title>CRESS DNA virus dark matter in the feces of wild birds.</title>
        <authorList>
            <person name="Yang S."/>
            <person name="Zhang W."/>
        </authorList>
    </citation>
    <scope>NUCLEOTIDE SEQUENCE</scope>
    <source>
        <strain evidence="1">Brb25cir9</strain>
    </source>
</reference>
<evidence type="ECO:0000313" key="1">
    <source>
        <dbReference type="EMBL" id="QTE03363.1"/>
    </source>
</evidence>
<dbReference type="EMBL" id="MW182755">
    <property type="protein sequence ID" value="QTE03363.1"/>
    <property type="molecule type" value="Genomic_DNA"/>
</dbReference>
<name>A0A8A4XAY7_9VIRU</name>
<protein>
    <submittedName>
        <fullName evidence="1">Putative capsid protein</fullName>
    </submittedName>
</protein>
<organism evidence="1">
    <name type="scientific">Fringilla montifringilla CRESS-DNA-virus sp</name>
    <dbReference type="NCBI Taxonomy" id="2815044"/>
    <lineage>
        <taxon>Viruses</taxon>
        <taxon>Monodnaviria</taxon>
        <taxon>Shotokuvirae</taxon>
        <taxon>Cressdnaviricota</taxon>
    </lineage>
</organism>
<dbReference type="Gene3D" id="2.60.120.20">
    <property type="match status" value="1"/>
</dbReference>
<proteinExistence type="predicted"/>
<sequence>MVYKRKVAKRKVVRRRPRTMMTKKTSFTKKVKSVISRMAENKNASFRGSIPLYMYGAANWGNSITVCTPETLFLSIQQGVGQGDRIGNSIRVKSLKMTGVLRAMPYNLTTNQTPVPCFVKFLFMTRKDTPTQVYGGLSDLLQYGDSAEGPGNSANIRSLYRPVNTDVWTYHTTRIYKLGFASNSGTGAVAGSAYLANNDFKLCQFVNIDLTKYCTKIIKWNDNITDPSTRNVVLYPILYTADGTILNGNSPVNFDYALDITYEDM</sequence>
<dbReference type="InterPro" id="IPR029053">
    <property type="entry name" value="Viral_coat"/>
</dbReference>